<dbReference type="Proteomes" id="UP001377168">
    <property type="component" value="Unassembled WGS sequence"/>
</dbReference>
<comment type="caution">
    <text evidence="1">The sequence shown here is derived from an EMBL/GenBank/DDBJ whole genome shotgun (WGS) entry which is preliminary data.</text>
</comment>
<proteinExistence type="predicted"/>
<keyword evidence="2" id="KW-1185">Reference proteome</keyword>
<evidence type="ECO:0000313" key="2">
    <source>
        <dbReference type="Proteomes" id="UP001377168"/>
    </source>
</evidence>
<reference evidence="1" key="1">
    <citation type="submission" date="2024-03" db="EMBL/GenBank/DDBJ databases">
        <title>Novel Streptomyces species of biotechnological and ecological value are a feature of Machair soil.</title>
        <authorList>
            <person name="Prole J.R."/>
            <person name="Goodfellow M."/>
            <person name="Allenby N."/>
            <person name="Ward A.C."/>
        </authorList>
    </citation>
    <scope>NUCLEOTIDE SEQUENCE</scope>
    <source>
        <strain evidence="1">MS2.AVA.5</strain>
    </source>
</reference>
<accession>A0ACC6Q8K1</accession>
<evidence type="ECO:0000313" key="1">
    <source>
        <dbReference type="EMBL" id="MEJ8639946.1"/>
    </source>
</evidence>
<gene>
    <name evidence="1" type="ORF">WKI67_42310</name>
</gene>
<sequence length="180" mass="20400">MSHTLQWNANRFERAARSMMWTVTAYDAHDRQVYATLPLESADPVRYWHDYWSGKPFVQRVELAALTTDITERFITFDDLPAPGQPAELPELPDGAHQAGRHYRFTWGVKVLRTPDDVRRYYKWLAGAQISPLPTSPRIDLDSLRLLEVTLIRYARPIGSPTFPPDPALPGPAYTGPGGP</sequence>
<dbReference type="EMBL" id="JBBKAJ010000034">
    <property type="protein sequence ID" value="MEJ8639946.1"/>
    <property type="molecule type" value="Genomic_DNA"/>
</dbReference>
<name>A0ACC6Q8K1_9ACTN</name>
<organism evidence="1 2">
    <name type="scientific">Streptomyces achmelvichensis</name>
    <dbReference type="NCBI Taxonomy" id="3134111"/>
    <lineage>
        <taxon>Bacteria</taxon>
        <taxon>Bacillati</taxon>
        <taxon>Actinomycetota</taxon>
        <taxon>Actinomycetes</taxon>
        <taxon>Kitasatosporales</taxon>
        <taxon>Streptomycetaceae</taxon>
        <taxon>Streptomyces</taxon>
    </lineage>
</organism>
<protein>
    <submittedName>
        <fullName evidence="1">Uncharacterized protein</fullName>
    </submittedName>
</protein>